<gene>
    <name evidence="4" type="ORF">OHC33_003372</name>
</gene>
<keyword evidence="2" id="KW-0521">NADP</keyword>
<name>A0AAN8I9L2_9EURO</name>
<dbReference type="CDD" id="cd05251">
    <property type="entry name" value="NmrA_like_SDR_a"/>
    <property type="match status" value="1"/>
</dbReference>
<dbReference type="Gene3D" id="3.90.25.10">
    <property type="entry name" value="UDP-galactose 4-epimerase, domain 1"/>
    <property type="match status" value="1"/>
</dbReference>
<dbReference type="InterPro" id="IPR008030">
    <property type="entry name" value="NmrA-like"/>
</dbReference>
<dbReference type="AlphaFoldDB" id="A0AAN8I9L2"/>
<dbReference type="PANTHER" id="PTHR42748">
    <property type="entry name" value="NITROGEN METABOLITE REPRESSION PROTEIN NMRA FAMILY MEMBER"/>
    <property type="match status" value="1"/>
</dbReference>
<comment type="caution">
    <text evidence="4">The sequence shown here is derived from an EMBL/GenBank/DDBJ whole genome shotgun (WGS) entry which is preliminary data.</text>
</comment>
<keyword evidence="5" id="KW-1185">Reference proteome</keyword>
<dbReference type="PANTHER" id="PTHR42748:SF11">
    <property type="entry name" value="NMRA-LIKE DOMAIN-CONTAINING PROTEIN"/>
    <property type="match status" value="1"/>
</dbReference>
<dbReference type="SUPFAM" id="SSF51735">
    <property type="entry name" value="NAD(P)-binding Rossmann-fold domains"/>
    <property type="match status" value="1"/>
</dbReference>
<dbReference type="Gene3D" id="3.40.50.720">
    <property type="entry name" value="NAD(P)-binding Rossmann-like Domain"/>
    <property type="match status" value="1"/>
</dbReference>
<evidence type="ECO:0000313" key="4">
    <source>
        <dbReference type="EMBL" id="KAK5955731.1"/>
    </source>
</evidence>
<comment type="similarity">
    <text evidence="1">Belongs to the NmrA-type oxidoreductase family.</text>
</comment>
<evidence type="ECO:0000256" key="1">
    <source>
        <dbReference type="ARBA" id="ARBA00006328"/>
    </source>
</evidence>
<sequence length="299" mass="32793">MSKILAVLGATGQQGSGVVDYVIRDPELSKQWMVRAITRNVDSDKAKALKEKAEVVKGNATDRAALAKALEGVHTLFAMTTPVFGVDDPLEAEFQVIKTIADVAVEQGIQYLIFSTLPSCRDISNGKYTGVAPFDAKAKGKEYIETLPIKSSFYCRGSFMENFASQAMLAPRPDPNQMPLIDAIGDGGKWVGAILREPGRYEGKTICAATRMYSLKEIAAALSKSTGKNVVYKQVSNEEFANSLPDVLADLFVDYFGYINDYGYYGPGTVEKVEWAAKQARGKLSTLEEFLEKHPYKLE</sequence>
<accession>A0AAN8I9L2</accession>
<reference evidence="4 5" key="1">
    <citation type="submission" date="2022-12" db="EMBL/GenBank/DDBJ databases">
        <title>Genomic features and morphological characterization of a novel Knufia sp. strain isolated from spacecraft assembly facility.</title>
        <authorList>
            <person name="Teixeira M."/>
            <person name="Chander A.M."/>
            <person name="Stajich J.E."/>
            <person name="Venkateswaran K."/>
        </authorList>
    </citation>
    <scope>NUCLEOTIDE SEQUENCE [LARGE SCALE GENOMIC DNA]</scope>
    <source>
        <strain evidence="4 5">FJI-L2-BK-P2</strain>
    </source>
</reference>
<dbReference type="EMBL" id="JAKLMC020000006">
    <property type="protein sequence ID" value="KAK5955731.1"/>
    <property type="molecule type" value="Genomic_DNA"/>
</dbReference>
<organism evidence="4 5">
    <name type="scientific">Knufia fluminis</name>
    <dbReference type="NCBI Taxonomy" id="191047"/>
    <lineage>
        <taxon>Eukaryota</taxon>
        <taxon>Fungi</taxon>
        <taxon>Dikarya</taxon>
        <taxon>Ascomycota</taxon>
        <taxon>Pezizomycotina</taxon>
        <taxon>Eurotiomycetes</taxon>
        <taxon>Chaetothyriomycetidae</taxon>
        <taxon>Chaetothyriales</taxon>
        <taxon>Trichomeriaceae</taxon>
        <taxon>Knufia</taxon>
    </lineage>
</organism>
<dbReference type="InterPro" id="IPR036291">
    <property type="entry name" value="NAD(P)-bd_dom_sf"/>
</dbReference>
<dbReference type="InterPro" id="IPR051164">
    <property type="entry name" value="NmrA-like_oxidored"/>
</dbReference>
<evidence type="ECO:0000313" key="5">
    <source>
        <dbReference type="Proteomes" id="UP001316803"/>
    </source>
</evidence>
<proteinExistence type="inferred from homology"/>
<dbReference type="Proteomes" id="UP001316803">
    <property type="component" value="Unassembled WGS sequence"/>
</dbReference>
<dbReference type="GO" id="GO:0005634">
    <property type="term" value="C:nucleus"/>
    <property type="evidence" value="ECO:0007669"/>
    <property type="project" value="TreeGrafter"/>
</dbReference>
<evidence type="ECO:0000259" key="3">
    <source>
        <dbReference type="Pfam" id="PF05368"/>
    </source>
</evidence>
<evidence type="ECO:0000256" key="2">
    <source>
        <dbReference type="ARBA" id="ARBA00022857"/>
    </source>
</evidence>
<dbReference type="Pfam" id="PF05368">
    <property type="entry name" value="NmrA"/>
    <property type="match status" value="1"/>
</dbReference>
<protein>
    <recommendedName>
        <fullName evidence="3">NmrA-like domain-containing protein</fullName>
    </recommendedName>
</protein>
<feature type="domain" description="NmrA-like" evidence="3">
    <location>
        <begin position="2"/>
        <end position="291"/>
    </location>
</feature>